<dbReference type="GO" id="GO:0016301">
    <property type="term" value="F:kinase activity"/>
    <property type="evidence" value="ECO:0007669"/>
    <property type="project" value="UniProtKB-KW"/>
</dbReference>
<dbReference type="InterPro" id="IPR036097">
    <property type="entry name" value="HisK_dim/P_sf"/>
</dbReference>
<dbReference type="Pfam" id="PF02518">
    <property type="entry name" value="HATPase_c"/>
    <property type="match status" value="1"/>
</dbReference>
<dbReference type="PROSITE" id="PS50109">
    <property type="entry name" value="HIS_KIN"/>
    <property type="match status" value="1"/>
</dbReference>
<proteinExistence type="predicted"/>
<name>A0ABS6JYY4_9BACI</name>
<evidence type="ECO:0000256" key="9">
    <source>
        <dbReference type="ARBA" id="ARBA00022777"/>
    </source>
</evidence>
<dbReference type="InterPro" id="IPR003661">
    <property type="entry name" value="HisK_dim/P_dom"/>
</dbReference>
<dbReference type="Gene3D" id="3.30.565.10">
    <property type="entry name" value="Histidine kinase-like ATPase, C-terminal domain"/>
    <property type="match status" value="1"/>
</dbReference>
<dbReference type="SUPFAM" id="SSF47384">
    <property type="entry name" value="Homodimeric domain of signal transducing histidine kinase"/>
    <property type="match status" value="1"/>
</dbReference>
<dbReference type="InterPro" id="IPR036890">
    <property type="entry name" value="HATPase_C_sf"/>
</dbReference>
<accession>A0ABS6JYY4</accession>
<evidence type="ECO:0000256" key="7">
    <source>
        <dbReference type="ARBA" id="ARBA00022692"/>
    </source>
</evidence>
<keyword evidence="13 14" id="KW-0472">Membrane</keyword>
<comment type="caution">
    <text evidence="16">The sequence shown here is derived from an EMBL/GenBank/DDBJ whole genome shotgun (WGS) entry which is preliminary data.</text>
</comment>
<evidence type="ECO:0000256" key="1">
    <source>
        <dbReference type="ARBA" id="ARBA00000085"/>
    </source>
</evidence>
<dbReference type="PRINTS" id="PR00344">
    <property type="entry name" value="BCTRLSENSOR"/>
</dbReference>
<dbReference type="InterPro" id="IPR004358">
    <property type="entry name" value="Sig_transdc_His_kin-like_C"/>
</dbReference>
<evidence type="ECO:0000256" key="3">
    <source>
        <dbReference type="ARBA" id="ARBA00012438"/>
    </source>
</evidence>
<keyword evidence="8" id="KW-0547">Nucleotide-binding</keyword>
<evidence type="ECO:0000256" key="12">
    <source>
        <dbReference type="ARBA" id="ARBA00023012"/>
    </source>
</evidence>
<dbReference type="SUPFAM" id="SSF55874">
    <property type="entry name" value="ATPase domain of HSP90 chaperone/DNA topoisomerase II/histidine kinase"/>
    <property type="match status" value="1"/>
</dbReference>
<sequence length="333" mass="37379">MMRNREFRLLLLVMIVVASLGVVIATIFFSLGAAILIGSLSLILISCTFFFTAWRYRHIEKLSGYLRKISAGDYGLDVRDNEEGELSILKNEMYKVTIMLSEQRSHLLSDKATLTNAISDISHQLKTPITSMTVMSDLLSSANLSDEKRMEFTRNIQVQLERIDWLVTSLLKLSKMDAGTIQFKKELVSVKELLKKATAPLLIPMEIKEQTLVMAGEDNTTFLGDLNWTAEAIINILKNCVEHTPNGGKIDVSYAENPLFTEIIISDTGKGIPKDELPYIFKRFFKGKHASDESVGIGLAMANTIVKSQDGTIEVKKLDLGTEFRLKFYKQVV</sequence>
<comment type="subcellular location">
    <subcellularLocation>
        <location evidence="2">Cell membrane</location>
        <topology evidence="2">Multi-pass membrane protein</topology>
    </subcellularLocation>
</comment>
<keyword evidence="11 14" id="KW-1133">Transmembrane helix</keyword>
<dbReference type="EMBL" id="JAHQCR010000052">
    <property type="protein sequence ID" value="MBU9722397.1"/>
    <property type="molecule type" value="Genomic_DNA"/>
</dbReference>
<dbReference type="Pfam" id="PF00512">
    <property type="entry name" value="HisKA"/>
    <property type="match status" value="1"/>
</dbReference>
<dbReference type="RefSeq" id="WP_088073747.1">
    <property type="nucleotide sequence ID" value="NZ_JAHQCR010000052.1"/>
</dbReference>
<feature type="transmembrane region" description="Helical" evidence="14">
    <location>
        <begin position="35"/>
        <end position="54"/>
    </location>
</feature>
<evidence type="ECO:0000256" key="14">
    <source>
        <dbReference type="SAM" id="Phobius"/>
    </source>
</evidence>
<dbReference type="SMART" id="SM00387">
    <property type="entry name" value="HATPase_c"/>
    <property type="match status" value="1"/>
</dbReference>
<dbReference type="InterPro" id="IPR005467">
    <property type="entry name" value="His_kinase_dom"/>
</dbReference>
<feature type="domain" description="Histidine kinase" evidence="15">
    <location>
        <begin position="120"/>
        <end position="332"/>
    </location>
</feature>
<dbReference type="SMART" id="SM00388">
    <property type="entry name" value="HisKA"/>
    <property type="match status" value="1"/>
</dbReference>
<evidence type="ECO:0000256" key="5">
    <source>
        <dbReference type="ARBA" id="ARBA00022553"/>
    </source>
</evidence>
<dbReference type="InterPro" id="IPR050398">
    <property type="entry name" value="HssS/ArlS-like"/>
</dbReference>
<protein>
    <recommendedName>
        <fullName evidence="3">histidine kinase</fullName>
        <ecNumber evidence="3">2.7.13.3</ecNumber>
    </recommendedName>
</protein>
<evidence type="ECO:0000256" key="10">
    <source>
        <dbReference type="ARBA" id="ARBA00022840"/>
    </source>
</evidence>
<dbReference type="CDD" id="cd00082">
    <property type="entry name" value="HisKA"/>
    <property type="match status" value="1"/>
</dbReference>
<evidence type="ECO:0000259" key="15">
    <source>
        <dbReference type="PROSITE" id="PS50109"/>
    </source>
</evidence>
<evidence type="ECO:0000256" key="13">
    <source>
        <dbReference type="ARBA" id="ARBA00023136"/>
    </source>
</evidence>
<keyword evidence="9 16" id="KW-0418">Kinase</keyword>
<keyword evidence="4" id="KW-1003">Cell membrane</keyword>
<dbReference type="PANTHER" id="PTHR45528:SF1">
    <property type="entry name" value="SENSOR HISTIDINE KINASE CPXA"/>
    <property type="match status" value="1"/>
</dbReference>
<keyword evidence="7 14" id="KW-0812">Transmembrane</keyword>
<dbReference type="Proteomes" id="UP000790580">
    <property type="component" value="Unassembled WGS sequence"/>
</dbReference>
<evidence type="ECO:0000313" key="16">
    <source>
        <dbReference type="EMBL" id="MBU9722397.1"/>
    </source>
</evidence>
<organism evidence="16 17">
    <name type="scientific">Evansella alkalicola</name>
    <dbReference type="NCBI Taxonomy" id="745819"/>
    <lineage>
        <taxon>Bacteria</taxon>
        <taxon>Bacillati</taxon>
        <taxon>Bacillota</taxon>
        <taxon>Bacilli</taxon>
        <taxon>Bacillales</taxon>
        <taxon>Bacillaceae</taxon>
        <taxon>Evansella</taxon>
    </lineage>
</organism>
<evidence type="ECO:0000256" key="6">
    <source>
        <dbReference type="ARBA" id="ARBA00022679"/>
    </source>
</evidence>
<keyword evidence="12" id="KW-0902">Two-component regulatory system</keyword>
<reference evidence="16 17" key="1">
    <citation type="submission" date="2021-06" db="EMBL/GenBank/DDBJ databases">
        <title>Bacillus sp. RD4P76, an endophyte from a halophyte.</title>
        <authorList>
            <person name="Sun J.-Q."/>
        </authorList>
    </citation>
    <scope>NUCLEOTIDE SEQUENCE [LARGE SCALE GENOMIC DNA]</scope>
    <source>
        <strain evidence="16 17">JCM 17098</strain>
    </source>
</reference>
<evidence type="ECO:0000256" key="8">
    <source>
        <dbReference type="ARBA" id="ARBA00022741"/>
    </source>
</evidence>
<dbReference type="PANTHER" id="PTHR45528">
    <property type="entry name" value="SENSOR HISTIDINE KINASE CPXA"/>
    <property type="match status" value="1"/>
</dbReference>
<comment type="catalytic activity">
    <reaction evidence="1">
        <text>ATP + protein L-histidine = ADP + protein N-phospho-L-histidine.</text>
        <dbReference type="EC" id="2.7.13.3"/>
    </reaction>
</comment>
<dbReference type="InterPro" id="IPR003594">
    <property type="entry name" value="HATPase_dom"/>
</dbReference>
<keyword evidence="10" id="KW-0067">ATP-binding</keyword>
<keyword evidence="6" id="KW-0808">Transferase</keyword>
<evidence type="ECO:0000256" key="4">
    <source>
        <dbReference type="ARBA" id="ARBA00022475"/>
    </source>
</evidence>
<gene>
    <name evidence="16" type="ORF">KS407_13240</name>
</gene>
<dbReference type="Gene3D" id="1.10.287.130">
    <property type="match status" value="1"/>
</dbReference>
<keyword evidence="17" id="KW-1185">Reference proteome</keyword>
<evidence type="ECO:0000256" key="11">
    <source>
        <dbReference type="ARBA" id="ARBA00022989"/>
    </source>
</evidence>
<evidence type="ECO:0000256" key="2">
    <source>
        <dbReference type="ARBA" id="ARBA00004651"/>
    </source>
</evidence>
<evidence type="ECO:0000313" key="17">
    <source>
        <dbReference type="Proteomes" id="UP000790580"/>
    </source>
</evidence>
<dbReference type="EC" id="2.7.13.3" evidence="3"/>
<keyword evidence="5" id="KW-0597">Phosphoprotein</keyword>